<dbReference type="AlphaFoldDB" id="A0A7M5XLT9"/>
<reference evidence="1" key="1">
    <citation type="submission" date="2021-01" db="UniProtKB">
        <authorList>
            <consortium name="EnsemblMetazoa"/>
        </authorList>
    </citation>
    <scope>IDENTIFICATION</scope>
</reference>
<dbReference type="Proteomes" id="UP000594262">
    <property type="component" value="Unplaced"/>
</dbReference>
<dbReference type="InterPro" id="IPR016024">
    <property type="entry name" value="ARM-type_fold"/>
</dbReference>
<dbReference type="OrthoDB" id="278163at2759"/>
<dbReference type="RefSeq" id="XP_066926192.1">
    <property type="nucleotide sequence ID" value="XM_067070091.1"/>
</dbReference>
<dbReference type="Gene3D" id="1.25.10.10">
    <property type="entry name" value="Leucine-rich Repeat Variant"/>
    <property type="match status" value="1"/>
</dbReference>
<sequence>MTGVDVKRFLQKWDDSSKQSRVEILQDFNKKHCNKTAPELDQVLGNCASLFFTRITAWLRLSYMNGSYLDVQLKTLNVFLSASSGQKFLSEFIEVGGILTLLEIIGLPKISEVHKELTLKLLNNIASTGRKYKELVCECYGVRAVCECLGKSQTLGCQEACRLIIINLSNGNPRYLQQLYKAMIILLKSASPEAQRIAAQALQKIQPSLDTASLNIVDPTLMLLSSLHIEVQYEGCVLVRMLVQYHSIRQDILVGLVALLKPSQMELLEQSDVVSAQVPVFIQQAVAAKLIGVLSKEDFDIARNFLELDCITSLLFAMSNEKYADSQKQAGITLQYFIHTFQEVELGVREAIGQSFFFEYMNDPSDFYLKMTSVQIDILKGSKVKIH</sequence>
<protein>
    <recommendedName>
        <fullName evidence="3">Armadillo repeat containing protein</fullName>
    </recommendedName>
</protein>
<dbReference type="GeneID" id="136813592"/>
<accession>A0A7M5XLT9</accession>
<dbReference type="PANTHER" id="PTHR34258">
    <property type="entry name" value="ARMADILLO-LIKE HELICAL DOMAIN CONTAINING PROTEIN 1"/>
    <property type="match status" value="1"/>
</dbReference>
<dbReference type="InterPro" id="IPR041090">
    <property type="entry name" value="DUF5578"/>
</dbReference>
<dbReference type="PANTHER" id="PTHR34258:SF1">
    <property type="entry name" value="ARMADILLO-LIKE HELICAL DOMAIN CONTAINING PROTEIN 1"/>
    <property type="match status" value="1"/>
</dbReference>
<evidence type="ECO:0000313" key="2">
    <source>
        <dbReference type="Proteomes" id="UP000594262"/>
    </source>
</evidence>
<name>A0A7M5XLT9_9CNID</name>
<dbReference type="Pfam" id="PF17741">
    <property type="entry name" value="DUF5578"/>
    <property type="match status" value="1"/>
</dbReference>
<organism evidence="1 2">
    <name type="scientific">Clytia hemisphaerica</name>
    <dbReference type="NCBI Taxonomy" id="252671"/>
    <lineage>
        <taxon>Eukaryota</taxon>
        <taxon>Metazoa</taxon>
        <taxon>Cnidaria</taxon>
        <taxon>Hydrozoa</taxon>
        <taxon>Hydroidolina</taxon>
        <taxon>Leptothecata</taxon>
        <taxon>Obeliida</taxon>
        <taxon>Clytiidae</taxon>
        <taxon>Clytia</taxon>
    </lineage>
</organism>
<evidence type="ECO:0008006" key="3">
    <source>
        <dbReference type="Google" id="ProtNLM"/>
    </source>
</evidence>
<dbReference type="EnsemblMetazoa" id="CLYHEMT025766.1">
    <property type="protein sequence ID" value="CLYHEMP025766.1"/>
    <property type="gene ID" value="CLYHEMG025766"/>
</dbReference>
<evidence type="ECO:0000313" key="1">
    <source>
        <dbReference type="EnsemblMetazoa" id="CLYHEMP025766.1"/>
    </source>
</evidence>
<dbReference type="SUPFAM" id="SSF48371">
    <property type="entry name" value="ARM repeat"/>
    <property type="match status" value="1"/>
</dbReference>
<dbReference type="InterPro" id="IPR011989">
    <property type="entry name" value="ARM-like"/>
</dbReference>
<keyword evidence="2" id="KW-1185">Reference proteome</keyword>
<proteinExistence type="predicted"/>